<dbReference type="RefSeq" id="XP_025830385.1">
    <property type="nucleotide sequence ID" value="XM_025974600.1"/>
</dbReference>
<evidence type="ECO:0000256" key="5">
    <source>
        <dbReference type="ARBA" id="ARBA00022723"/>
    </source>
</evidence>
<feature type="compositionally biased region" description="Low complexity" evidence="11">
    <location>
        <begin position="185"/>
        <end position="200"/>
    </location>
</feature>
<dbReference type="PANTHER" id="PTHR11533:SF294">
    <property type="entry name" value="THYROTROPIN-RELEASING HORMONE-DEGRADING ECTOENZYME"/>
    <property type="match status" value="1"/>
</dbReference>
<dbReference type="OrthoDB" id="510539at2759"/>
<dbReference type="PANTHER" id="PTHR11533">
    <property type="entry name" value="PROTEASE M1 ZINC METALLOPROTEASE"/>
    <property type="match status" value="1"/>
</dbReference>
<dbReference type="InterPro" id="IPR034016">
    <property type="entry name" value="M1_APN-typ"/>
</dbReference>
<evidence type="ECO:0000256" key="6">
    <source>
        <dbReference type="ARBA" id="ARBA00022801"/>
    </source>
</evidence>
<keyword evidence="9" id="KW-0449">Lipoprotein</keyword>
<evidence type="ECO:0000313" key="21">
    <source>
        <dbReference type="RefSeq" id="XP_025830388.1"/>
    </source>
</evidence>
<dbReference type="GeneID" id="108737916"/>
<dbReference type="GO" id="GO:0098552">
    <property type="term" value="C:side of membrane"/>
    <property type="evidence" value="ECO:0007669"/>
    <property type="project" value="UniProtKB-KW"/>
</dbReference>
<evidence type="ECO:0000256" key="12">
    <source>
        <dbReference type="SAM" id="Phobius"/>
    </source>
</evidence>
<evidence type="ECO:0000256" key="1">
    <source>
        <dbReference type="ARBA" id="ARBA00004609"/>
    </source>
</evidence>
<protein>
    <submittedName>
        <fullName evidence="17 18">Aminopeptidase N-like</fullName>
    </submittedName>
</protein>
<dbReference type="GO" id="GO:0005737">
    <property type="term" value="C:cytoplasm"/>
    <property type="evidence" value="ECO:0007669"/>
    <property type="project" value="TreeGrafter"/>
</dbReference>
<evidence type="ECO:0000259" key="14">
    <source>
        <dbReference type="Pfam" id="PF11838"/>
    </source>
</evidence>
<feature type="region of interest" description="Disordered" evidence="11">
    <location>
        <begin position="168"/>
        <end position="283"/>
    </location>
</feature>
<reference evidence="17 18" key="1">
    <citation type="submission" date="2025-04" db="UniProtKB">
        <authorList>
            <consortium name="RefSeq"/>
        </authorList>
    </citation>
    <scope>IDENTIFICATION</scope>
    <source>
        <tissue evidence="17 18">Entire body</tissue>
    </source>
</reference>
<dbReference type="RefSeq" id="XP_025830387.1">
    <property type="nucleotide sequence ID" value="XM_025974602.1"/>
</dbReference>
<evidence type="ECO:0000259" key="13">
    <source>
        <dbReference type="Pfam" id="PF01433"/>
    </source>
</evidence>
<dbReference type="CDD" id="cd09601">
    <property type="entry name" value="M1_APN-Q_like"/>
    <property type="match status" value="1"/>
</dbReference>
<keyword evidence="7 10" id="KW-0862">Zinc</keyword>
<gene>
    <name evidence="17 18 19 20 21" type="primary">LOC108737916</name>
</gene>
<feature type="compositionally biased region" description="Polar residues" evidence="11">
    <location>
        <begin position="201"/>
        <end position="244"/>
    </location>
</feature>
<organism evidence="16 17">
    <name type="scientific">Agrilus planipennis</name>
    <name type="common">Emerald ash borer</name>
    <name type="synonym">Agrilus marcopoli</name>
    <dbReference type="NCBI Taxonomy" id="224129"/>
    <lineage>
        <taxon>Eukaryota</taxon>
        <taxon>Metazoa</taxon>
        <taxon>Ecdysozoa</taxon>
        <taxon>Arthropoda</taxon>
        <taxon>Hexapoda</taxon>
        <taxon>Insecta</taxon>
        <taxon>Pterygota</taxon>
        <taxon>Neoptera</taxon>
        <taxon>Endopterygota</taxon>
        <taxon>Coleoptera</taxon>
        <taxon>Polyphaga</taxon>
        <taxon>Elateriformia</taxon>
        <taxon>Buprestoidea</taxon>
        <taxon>Buprestidae</taxon>
        <taxon>Agrilinae</taxon>
        <taxon>Agrilus</taxon>
    </lineage>
</organism>
<dbReference type="Pfam" id="PF01433">
    <property type="entry name" value="Peptidase_M1"/>
    <property type="match status" value="1"/>
</dbReference>
<feature type="domain" description="Peptidase M1 membrane alanine aminopeptidase" evidence="13">
    <location>
        <begin position="455"/>
        <end position="679"/>
    </location>
</feature>
<dbReference type="RefSeq" id="XP_025830386.1">
    <property type="nucleotide sequence ID" value="XM_025974601.1"/>
</dbReference>
<keyword evidence="5 10" id="KW-0479">Metal-binding</keyword>
<evidence type="ECO:0000256" key="3">
    <source>
        <dbReference type="ARBA" id="ARBA00022622"/>
    </source>
</evidence>
<dbReference type="InterPro" id="IPR014782">
    <property type="entry name" value="Peptidase_M1_dom"/>
</dbReference>
<comment type="cofactor">
    <cofactor evidence="10">
        <name>Zn(2+)</name>
        <dbReference type="ChEBI" id="CHEBI:29105"/>
    </cofactor>
    <text evidence="10">Binds 1 zinc ion per subunit.</text>
</comment>
<dbReference type="InterPro" id="IPR045357">
    <property type="entry name" value="Aminopeptidase_N-like_N"/>
</dbReference>
<evidence type="ECO:0000313" key="20">
    <source>
        <dbReference type="RefSeq" id="XP_025830387.1"/>
    </source>
</evidence>
<dbReference type="GO" id="GO:0070006">
    <property type="term" value="F:metalloaminopeptidase activity"/>
    <property type="evidence" value="ECO:0007669"/>
    <property type="project" value="TreeGrafter"/>
</dbReference>
<comment type="subcellular location">
    <subcellularLocation>
        <location evidence="1">Cell membrane</location>
        <topology evidence="1">Lipid-anchor</topology>
        <topology evidence="1">GPI-anchor</topology>
    </subcellularLocation>
</comment>
<dbReference type="Gene3D" id="1.25.50.20">
    <property type="match status" value="1"/>
</dbReference>
<proteinExistence type="inferred from homology"/>
<dbReference type="Gene3D" id="2.60.40.1910">
    <property type="match status" value="1"/>
</dbReference>
<keyword evidence="8" id="KW-0482">Metalloprotease</keyword>
<dbReference type="InterPro" id="IPR050344">
    <property type="entry name" value="Peptidase_M1_aminopeptidases"/>
</dbReference>
<feature type="binding site" evidence="10">
    <location>
        <position position="550"/>
    </location>
    <ligand>
        <name>Zn(2+)</name>
        <dbReference type="ChEBI" id="CHEBI:29105"/>
        <note>catalytic</note>
    </ligand>
</feature>
<evidence type="ECO:0000259" key="15">
    <source>
        <dbReference type="Pfam" id="PF17900"/>
    </source>
</evidence>
<comment type="similarity">
    <text evidence="2">Belongs to the peptidase M1 family.</text>
</comment>
<keyword evidence="12" id="KW-0812">Transmembrane</keyword>
<evidence type="ECO:0000256" key="2">
    <source>
        <dbReference type="ARBA" id="ARBA00010136"/>
    </source>
</evidence>
<dbReference type="InterPro" id="IPR001930">
    <property type="entry name" value="Peptidase_M1"/>
</dbReference>
<keyword evidence="3" id="KW-0325">Glycoprotein</keyword>
<dbReference type="InterPro" id="IPR024571">
    <property type="entry name" value="ERAP1-like_C_dom"/>
</dbReference>
<sequence length="1101" mass="125264">MGKRSIAVTTSRSEFLPAEGENNEYERQGGCFVTTKRALLLVFLAIACFIVLALLMYYYGPNSKENEAVSSEKPDIENLINKSIESVTSDSLRLPSHVYPTFYKLRIQPYLKEEEPEKNFTFVGKVIIGIRCTKRTKTIVMNAGNIQIGHSDVRVYTKKILIKSLSQVKEAPSNMTTQEQQQENISDSSTAPTSAIPSTTQKPTEGVSTTSVITKESVNFTASSTTEDIPTSTSKEATTASPLSDNGLPTTLPSSATTPKSSTVASSTTEKSKQVNASSSSPVLSKGNIVEVPVEFIDNIPVSTKLVITVGQLLEVEVNYTIEIKFSGNISDHLVGLYKAPYIDSSGKERWIINTNFMPVYARNVFPCFDEPSLKTTFEISIARKENMTALSNMPLKETENKSEDGWVWDHFVKTPKMTTYSLAFSVGDLDNREVSRETPQFRIWAVDKLHESNYSAEMSVKALNYLEDYFGMKYPLPKLDFVVVPDLVEDAVESWGLVAFRDQALLVDPKSENWEIKSNILRNLAEPLSHQWFGKLVTMSNWSDFWLREGIGKFLAFGVVQSIDSEIGFLDTYVIDNIPILYADSLKTTKKLYYGIENIGQLKEMYNSGIVNKGTALLRMLNFTLSGSVFKKGTQDFIKKWSFESTSEEEYWNALDKIVSDQKILPENITVKAFMNSWTRQAGYPIVTINSINTSGQILLHQQRFVEGNTDSDNVWIIPLSYITKSNSTLGRVWLNGEKDKKVDIELSNSNDSWILFNADAGFYRVNYDNENWNKLLNQINSDPSEIPSSCRAQLLSDAFELAYKGIISYEIPLDFTKYLEKNERQFAPWEAAMRSFHNIEYIIRRSMHFGKLQAYVRKLIKVSFKEMGFNEKTNESLNTKKLRKRIIEAACFARHQPCLKWAENKFDEWTQTSDPDKDNPIPYTFRKVVMCNAIKMGGESEWEFVWNRTLSYRTTPADLKIMYLSLGCSRDPWIIKRYLFKSINGSVALQDIPYVWKSITHPVGIDVGVQFVRENWQKIHDTFADEDYTILISIINEFFGKLSTKSDLEDLTMLYKEHETKLGKISPVMLNVVERIKTRIAWADTNMETVVSWIENNIR</sequence>
<feature type="binding site" evidence="10">
    <location>
        <position position="531"/>
    </location>
    <ligand>
        <name>Zn(2+)</name>
        <dbReference type="ChEBI" id="CHEBI:29105"/>
        <note>catalytic</note>
    </ligand>
</feature>
<evidence type="ECO:0000313" key="19">
    <source>
        <dbReference type="RefSeq" id="XP_025830386.1"/>
    </source>
</evidence>
<dbReference type="STRING" id="224129.A0A1W4X2Q4"/>
<dbReference type="GO" id="GO:0005886">
    <property type="term" value="C:plasma membrane"/>
    <property type="evidence" value="ECO:0007669"/>
    <property type="project" value="UniProtKB-SubCell"/>
</dbReference>
<dbReference type="Proteomes" id="UP000192223">
    <property type="component" value="Unplaced"/>
</dbReference>
<evidence type="ECO:0000313" key="17">
    <source>
        <dbReference type="RefSeq" id="XP_018326605.1"/>
    </source>
</evidence>
<evidence type="ECO:0000313" key="18">
    <source>
        <dbReference type="RefSeq" id="XP_025830385.1"/>
    </source>
</evidence>
<feature type="transmembrane region" description="Helical" evidence="12">
    <location>
        <begin position="38"/>
        <end position="59"/>
    </location>
</feature>
<dbReference type="AlphaFoldDB" id="A0A1W4X2Q4"/>
<dbReference type="GO" id="GO:0005615">
    <property type="term" value="C:extracellular space"/>
    <property type="evidence" value="ECO:0007669"/>
    <property type="project" value="TreeGrafter"/>
</dbReference>
<dbReference type="PRINTS" id="PR00756">
    <property type="entry name" value="ALADIPTASE"/>
</dbReference>
<feature type="compositionally biased region" description="Polar residues" evidence="11">
    <location>
        <begin position="173"/>
        <end position="184"/>
    </location>
</feature>
<keyword evidence="12" id="KW-1133">Transmembrane helix</keyword>
<dbReference type="RefSeq" id="XP_025830388.1">
    <property type="nucleotide sequence ID" value="XM_025974603.1"/>
</dbReference>
<keyword evidence="6" id="KW-0378">Hydrolase</keyword>
<dbReference type="InterPro" id="IPR042097">
    <property type="entry name" value="Aminopeptidase_N-like_N_sf"/>
</dbReference>
<dbReference type="InterPro" id="IPR027268">
    <property type="entry name" value="Peptidase_M4/M1_CTD_sf"/>
</dbReference>
<keyword evidence="12" id="KW-0472">Membrane</keyword>
<accession>A0A1W4X2Q4</accession>
<dbReference type="Gene3D" id="2.60.40.1730">
    <property type="entry name" value="tricorn interacting facor f3 domain"/>
    <property type="match status" value="2"/>
</dbReference>
<dbReference type="SUPFAM" id="SSF55486">
    <property type="entry name" value="Metalloproteases ('zincins'), catalytic domain"/>
    <property type="match status" value="1"/>
</dbReference>
<dbReference type="GO" id="GO:0006508">
    <property type="term" value="P:proteolysis"/>
    <property type="evidence" value="ECO:0007669"/>
    <property type="project" value="UniProtKB-KW"/>
</dbReference>
<dbReference type="GO" id="GO:0043171">
    <property type="term" value="P:peptide catabolic process"/>
    <property type="evidence" value="ECO:0007669"/>
    <property type="project" value="TreeGrafter"/>
</dbReference>
<dbReference type="SUPFAM" id="SSF63737">
    <property type="entry name" value="Leukotriene A4 hydrolase N-terminal domain"/>
    <property type="match status" value="1"/>
</dbReference>
<dbReference type="Pfam" id="PF11838">
    <property type="entry name" value="ERAP1_C"/>
    <property type="match status" value="1"/>
</dbReference>
<dbReference type="GO" id="GO:0008270">
    <property type="term" value="F:zinc ion binding"/>
    <property type="evidence" value="ECO:0007669"/>
    <property type="project" value="InterPro"/>
</dbReference>
<evidence type="ECO:0000256" key="4">
    <source>
        <dbReference type="ARBA" id="ARBA00022670"/>
    </source>
</evidence>
<evidence type="ECO:0000256" key="7">
    <source>
        <dbReference type="ARBA" id="ARBA00022833"/>
    </source>
</evidence>
<dbReference type="Gene3D" id="1.10.390.10">
    <property type="entry name" value="Neutral Protease Domain 2"/>
    <property type="match status" value="1"/>
</dbReference>
<feature type="compositionally biased region" description="Low complexity" evidence="11">
    <location>
        <begin position="248"/>
        <end position="269"/>
    </location>
</feature>
<evidence type="ECO:0000256" key="9">
    <source>
        <dbReference type="ARBA" id="ARBA00023288"/>
    </source>
</evidence>
<feature type="domain" description="Aminopeptidase N-like N-terminal" evidence="15">
    <location>
        <begin position="281"/>
        <end position="421"/>
    </location>
</feature>
<dbReference type="Pfam" id="PF17900">
    <property type="entry name" value="Peptidase_M1_N"/>
    <property type="match status" value="1"/>
</dbReference>
<keyword evidence="3" id="KW-0336">GPI-anchor</keyword>
<dbReference type="FunFam" id="1.25.50.20:FF:000005">
    <property type="entry name" value="Aminopeptidase N-like protein"/>
    <property type="match status" value="1"/>
</dbReference>
<dbReference type="KEGG" id="apln:108737916"/>
<evidence type="ECO:0000256" key="8">
    <source>
        <dbReference type="ARBA" id="ARBA00023049"/>
    </source>
</evidence>
<evidence type="ECO:0000256" key="11">
    <source>
        <dbReference type="SAM" id="MobiDB-lite"/>
    </source>
</evidence>
<feature type="domain" description="ERAP1-like C-terminal" evidence="14">
    <location>
        <begin position="755"/>
        <end position="1063"/>
    </location>
</feature>
<evidence type="ECO:0000256" key="10">
    <source>
        <dbReference type="PIRSR" id="PIRSR634016-3"/>
    </source>
</evidence>
<dbReference type="RefSeq" id="XP_018326605.1">
    <property type="nucleotide sequence ID" value="XM_018471103.2"/>
</dbReference>
<evidence type="ECO:0000313" key="16">
    <source>
        <dbReference type="Proteomes" id="UP000192223"/>
    </source>
</evidence>
<keyword evidence="4" id="KW-0645">Protease</keyword>
<name>A0A1W4X2Q4_AGRPL</name>
<feature type="compositionally biased region" description="Polar residues" evidence="11">
    <location>
        <begin position="274"/>
        <end position="283"/>
    </location>
</feature>
<keyword evidence="16" id="KW-1185">Reference proteome</keyword>
<dbReference type="GO" id="GO:0042277">
    <property type="term" value="F:peptide binding"/>
    <property type="evidence" value="ECO:0007669"/>
    <property type="project" value="TreeGrafter"/>
</dbReference>